<accession>A0AAX6G8N5</accession>
<comment type="caution">
    <text evidence="2">The sequence shown here is derived from an EMBL/GenBank/DDBJ whole genome shotgun (WGS) entry which is preliminary data.</text>
</comment>
<name>A0AAX6G8N5_IRIPA</name>
<sequence length="97" mass="10532">MQALIRVPLTGSGPLRVPWHPSPPSAANLDRAPLDQTAIAGPAAPYCCCRSERPSEYTVVLVQTRSQGFEPKTTHRSESKATLRIPSSTFGRGRCGW</sequence>
<keyword evidence="3" id="KW-1185">Reference proteome</keyword>
<reference evidence="2" key="2">
    <citation type="submission" date="2023-04" db="EMBL/GenBank/DDBJ databases">
        <authorList>
            <person name="Bruccoleri R.E."/>
            <person name="Oakeley E.J."/>
            <person name="Faust A.-M."/>
            <person name="Dessus-Babus S."/>
            <person name="Altorfer M."/>
            <person name="Burckhardt D."/>
            <person name="Oertli M."/>
            <person name="Naumann U."/>
            <person name="Petersen F."/>
            <person name="Wong J."/>
        </authorList>
    </citation>
    <scope>NUCLEOTIDE SEQUENCE</scope>
    <source>
        <strain evidence="2">GSM-AAB239-AS_SAM_17_03QT</strain>
        <tissue evidence="2">Leaf</tissue>
    </source>
</reference>
<feature type="region of interest" description="Disordered" evidence="1">
    <location>
        <begin position="9"/>
        <end position="30"/>
    </location>
</feature>
<gene>
    <name evidence="2" type="ORF">M6B38_379470</name>
</gene>
<reference evidence="2" key="1">
    <citation type="journal article" date="2023" name="GigaByte">
        <title>Genome assembly of the bearded iris, Iris pallida Lam.</title>
        <authorList>
            <person name="Bruccoleri R.E."/>
            <person name="Oakeley E.J."/>
            <person name="Faust A.M.E."/>
            <person name="Altorfer M."/>
            <person name="Dessus-Babus S."/>
            <person name="Burckhardt D."/>
            <person name="Oertli M."/>
            <person name="Naumann U."/>
            <person name="Petersen F."/>
            <person name="Wong J."/>
        </authorList>
    </citation>
    <scope>NUCLEOTIDE SEQUENCE</scope>
    <source>
        <strain evidence="2">GSM-AAB239-AS_SAM_17_03QT</strain>
    </source>
</reference>
<dbReference type="AlphaFoldDB" id="A0AAX6G8N5"/>
<protein>
    <submittedName>
        <fullName evidence="2">Hexokinase-2-like</fullName>
    </submittedName>
</protein>
<dbReference type="EMBL" id="JANAVB010021800">
    <property type="protein sequence ID" value="KAJ6824717.1"/>
    <property type="molecule type" value="Genomic_DNA"/>
</dbReference>
<evidence type="ECO:0000313" key="3">
    <source>
        <dbReference type="Proteomes" id="UP001140949"/>
    </source>
</evidence>
<proteinExistence type="predicted"/>
<evidence type="ECO:0000313" key="2">
    <source>
        <dbReference type="EMBL" id="KAJ6824717.1"/>
    </source>
</evidence>
<evidence type="ECO:0000256" key="1">
    <source>
        <dbReference type="SAM" id="MobiDB-lite"/>
    </source>
</evidence>
<organism evidence="2 3">
    <name type="scientific">Iris pallida</name>
    <name type="common">Sweet iris</name>
    <dbReference type="NCBI Taxonomy" id="29817"/>
    <lineage>
        <taxon>Eukaryota</taxon>
        <taxon>Viridiplantae</taxon>
        <taxon>Streptophyta</taxon>
        <taxon>Embryophyta</taxon>
        <taxon>Tracheophyta</taxon>
        <taxon>Spermatophyta</taxon>
        <taxon>Magnoliopsida</taxon>
        <taxon>Liliopsida</taxon>
        <taxon>Asparagales</taxon>
        <taxon>Iridaceae</taxon>
        <taxon>Iridoideae</taxon>
        <taxon>Irideae</taxon>
        <taxon>Iris</taxon>
    </lineage>
</organism>
<dbReference type="Proteomes" id="UP001140949">
    <property type="component" value="Unassembled WGS sequence"/>
</dbReference>